<gene>
    <name evidence="1" type="ORF">AVDCRST_MAG01-01-3744</name>
</gene>
<organism evidence="1">
    <name type="scientific">uncultured Rubrobacteraceae bacterium</name>
    <dbReference type="NCBI Taxonomy" id="349277"/>
    <lineage>
        <taxon>Bacteria</taxon>
        <taxon>Bacillati</taxon>
        <taxon>Actinomycetota</taxon>
        <taxon>Rubrobacteria</taxon>
        <taxon>Rubrobacterales</taxon>
        <taxon>Rubrobacteraceae</taxon>
        <taxon>environmental samples</taxon>
    </lineage>
</organism>
<dbReference type="EMBL" id="CADCUW010000487">
    <property type="protein sequence ID" value="CAA9442055.1"/>
    <property type="molecule type" value="Genomic_DNA"/>
</dbReference>
<proteinExistence type="predicted"/>
<dbReference type="AlphaFoldDB" id="A0A6J4QHE1"/>
<evidence type="ECO:0000313" key="1">
    <source>
        <dbReference type="EMBL" id="CAA9442055.1"/>
    </source>
</evidence>
<protein>
    <submittedName>
        <fullName evidence="1">Uncharacterized protein</fullName>
    </submittedName>
</protein>
<reference evidence="1" key="1">
    <citation type="submission" date="2020-02" db="EMBL/GenBank/DDBJ databases">
        <authorList>
            <person name="Meier V. D."/>
        </authorList>
    </citation>
    <scope>NUCLEOTIDE SEQUENCE</scope>
    <source>
        <strain evidence="1">AVDCRST_MAG01</strain>
    </source>
</reference>
<accession>A0A6J4QHE1</accession>
<name>A0A6J4QHE1_9ACTN</name>
<sequence>MPSHEQFRDQFRRWTRHVMTMRSSNFGASAHEFYGGFTWEHEPVVWGFIEESYLRKYGGFLRVDFDWGADGLWEIPFPGSAYMGISVEPRDFGISGSLAARIRAWQASQDRLDVSERDPDPEATRAEGLEISKEVKLFLDDDYYVEYWPFREISIKGGETGELEVPAFITGLAR</sequence>